<dbReference type="AlphaFoldDB" id="A0A2N8L2D1"/>
<feature type="domain" description="DUF8198" evidence="1">
    <location>
        <begin position="2"/>
        <end position="185"/>
    </location>
</feature>
<proteinExistence type="predicted"/>
<organism evidence="2 3">
    <name type="scientific">Kinneretia aquatilis</name>
    <dbReference type="NCBI Taxonomy" id="2070761"/>
    <lineage>
        <taxon>Bacteria</taxon>
        <taxon>Pseudomonadati</taxon>
        <taxon>Pseudomonadota</taxon>
        <taxon>Betaproteobacteria</taxon>
        <taxon>Burkholderiales</taxon>
        <taxon>Sphaerotilaceae</taxon>
        <taxon>Roseateles</taxon>
    </lineage>
</organism>
<gene>
    <name evidence="2" type="ORF">C1O66_00065</name>
</gene>
<comment type="caution">
    <text evidence="2">The sequence shown here is derived from an EMBL/GenBank/DDBJ whole genome shotgun (WGS) entry which is preliminary data.</text>
</comment>
<keyword evidence="3" id="KW-1185">Reference proteome</keyword>
<dbReference type="InterPro" id="IPR058511">
    <property type="entry name" value="DUF8198"/>
</dbReference>
<protein>
    <recommendedName>
        <fullName evidence="1">DUF8198 domain-containing protein</fullName>
    </recommendedName>
</protein>
<dbReference type="Proteomes" id="UP000235916">
    <property type="component" value="Unassembled WGS sequence"/>
</dbReference>
<evidence type="ECO:0000313" key="3">
    <source>
        <dbReference type="Proteomes" id="UP000235916"/>
    </source>
</evidence>
<dbReference type="Pfam" id="PF26621">
    <property type="entry name" value="DUF8198"/>
    <property type="match status" value="1"/>
</dbReference>
<dbReference type="NCBIfam" id="NF047641">
    <property type="entry name" value="FFLEE_fam"/>
    <property type="match status" value="1"/>
</dbReference>
<dbReference type="EMBL" id="POSP01000001">
    <property type="protein sequence ID" value="PND39851.1"/>
    <property type="molecule type" value="Genomic_DNA"/>
</dbReference>
<name>A0A2N8L2D1_9BURK</name>
<evidence type="ECO:0000259" key="1">
    <source>
        <dbReference type="Pfam" id="PF26621"/>
    </source>
</evidence>
<reference evidence="2 3" key="1">
    <citation type="submission" date="2018-01" db="EMBL/GenBank/DDBJ databases">
        <title>Draft genome sequence of Paucibacter aquatile CR182 isolated from freshwater of the Nakdong River.</title>
        <authorList>
            <person name="Choi A."/>
            <person name="Chung E.J."/>
        </authorList>
    </citation>
    <scope>NUCLEOTIDE SEQUENCE [LARGE SCALE GENOMIC DNA]</scope>
    <source>
        <strain evidence="2 3">CR182</strain>
    </source>
</reference>
<dbReference type="InterPro" id="IPR058063">
    <property type="entry name" value="FFLEE_fam"/>
</dbReference>
<evidence type="ECO:0000313" key="2">
    <source>
        <dbReference type="EMBL" id="PND39851.1"/>
    </source>
</evidence>
<sequence length="207" mass="23513">MRFRRSYADLLAHPRYTGAAQFFLDHLYGPGDFSRRDAQFARVVPTVVRLFPNDVVSTVAKLAELHALSEDLDTRMAEELFADGCPISPEAYLQAWQKTGMREQREMQIELTIQIGAELERLTRKPLLRQALRMMRGPAGAAGLTELQSFLEVGFDTFRAMKGADEFLSTVDRRERTLCDALFETSILGRSAKENSDLAQIRRYFSA</sequence>
<accession>A0A2N8L2D1</accession>